<proteinExistence type="predicted"/>
<feature type="region of interest" description="Disordered" evidence="1">
    <location>
        <begin position="16"/>
        <end position="50"/>
    </location>
</feature>
<dbReference type="Proteomes" id="UP000729357">
    <property type="component" value="Unassembled WGS sequence"/>
</dbReference>
<feature type="compositionally biased region" description="Acidic residues" evidence="1">
    <location>
        <begin position="552"/>
        <end position="561"/>
    </location>
</feature>
<feature type="compositionally biased region" description="Polar residues" evidence="1">
    <location>
        <begin position="71"/>
        <end position="90"/>
    </location>
</feature>
<dbReference type="AlphaFoldDB" id="A0A9P8FJN7"/>
<evidence type="ECO:0000313" key="3">
    <source>
        <dbReference type="Proteomes" id="UP000729357"/>
    </source>
</evidence>
<keyword evidence="3" id="KW-1185">Reference proteome</keyword>
<evidence type="ECO:0000256" key="1">
    <source>
        <dbReference type="SAM" id="MobiDB-lite"/>
    </source>
</evidence>
<dbReference type="EMBL" id="JAHFXS010002181">
    <property type="protein sequence ID" value="KAG9973552.1"/>
    <property type="molecule type" value="Genomic_DNA"/>
</dbReference>
<feature type="region of interest" description="Disordered" evidence="1">
    <location>
        <begin position="69"/>
        <end position="91"/>
    </location>
</feature>
<reference evidence="2" key="2">
    <citation type="submission" date="2021-08" db="EMBL/GenBank/DDBJ databases">
        <authorList>
            <person name="Gostincar C."/>
            <person name="Sun X."/>
            <person name="Song Z."/>
            <person name="Gunde-Cimerman N."/>
        </authorList>
    </citation>
    <scope>NUCLEOTIDE SEQUENCE</scope>
    <source>
        <strain evidence="2">EXF-9298</strain>
    </source>
</reference>
<feature type="region of interest" description="Disordered" evidence="1">
    <location>
        <begin position="527"/>
        <end position="561"/>
    </location>
</feature>
<evidence type="ECO:0000313" key="2">
    <source>
        <dbReference type="EMBL" id="KAG9973552.1"/>
    </source>
</evidence>
<sequence length="561" mass="61868">MARIKHVRAHTLYRFDPGTSSASAKSISDDAVAQPPPPPQPQPQLQLQHSRPLVPAAAENVRPPASLEMMLSSNPSTASQQQKRSGQSLYSRAEAGDVDARLQMMSPDEVETELRARKLQDKANVSLWDYLHNPGGNVSPIQAASEILSASADVAENASVDAAYVWRWVQINSLWNTHPDLSMRSEEAFLANVSNGDIVRVMVVVGSSAQWTKKTHLNWIAKHWGKDWYDRIPVSIRPIESVKDLSKRMTTYVAITCSNVPDIAEAIAGWQAAIHKRIDPTQRKPGTRQKKTSKLVLDDFKSYNESVNAYATGIKQDRLEMKPLIPAVPKSTLAVLNKRKLAAQHETATGGEPDPKRQKQHGENSEAVVIESDDESDDSDDPSAEPLVIHQTGDHRMKKVRGHRIIEPVTPPCGSPAAGLSQLLDDIPLSSLDPEAPCSWQTNSNAAACDGPEFARLFAKFTEIYEYFEKHGTSSSHLVHNCCDSCRGFALRALACLKADLVPAVAGLEEVRQHRFGKREVIASQIQDRSTVQHSSHKRASNRSLRVAHDSSDEDNEEVTI</sequence>
<feature type="compositionally biased region" description="Acidic residues" evidence="1">
    <location>
        <begin position="371"/>
        <end position="383"/>
    </location>
</feature>
<feature type="non-terminal residue" evidence="2">
    <location>
        <position position="561"/>
    </location>
</feature>
<feature type="region of interest" description="Disordered" evidence="1">
    <location>
        <begin position="343"/>
        <end position="387"/>
    </location>
</feature>
<protein>
    <submittedName>
        <fullName evidence="2">Uncharacterized protein</fullName>
    </submittedName>
</protein>
<feature type="compositionally biased region" description="Low complexity" evidence="1">
    <location>
        <begin position="20"/>
        <end position="33"/>
    </location>
</feature>
<gene>
    <name evidence="2" type="ORF">KCU98_g12569</name>
</gene>
<organism evidence="2 3">
    <name type="scientific">Aureobasidium melanogenum</name>
    <name type="common">Aureobasidium pullulans var. melanogenum</name>
    <dbReference type="NCBI Taxonomy" id="46634"/>
    <lineage>
        <taxon>Eukaryota</taxon>
        <taxon>Fungi</taxon>
        <taxon>Dikarya</taxon>
        <taxon>Ascomycota</taxon>
        <taxon>Pezizomycotina</taxon>
        <taxon>Dothideomycetes</taxon>
        <taxon>Dothideomycetidae</taxon>
        <taxon>Dothideales</taxon>
        <taxon>Saccotheciaceae</taxon>
        <taxon>Aureobasidium</taxon>
    </lineage>
</organism>
<name>A0A9P8FJN7_AURME</name>
<reference evidence="2" key="1">
    <citation type="journal article" date="2021" name="J Fungi (Basel)">
        <title>Virulence traits and population genomics of the black yeast Aureobasidium melanogenum.</title>
        <authorList>
            <person name="Cernosa A."/>
            <person name="Sun X."/>
            <person name="Gostincar C."/>
            <person name="Fang C."/>
            <person name="Gunde-Cimerman N."/>
            <person name="Song Z."/>
        </authorList>
    </citation>
    <scope>NUCLEOTIDE SEQUENCE</scope>
    <source>
        <strain evidence="2">EXF-9298</strain>
    </source>
</reference>
<accession>A0A9P8FJN7</accession>
<comment type="caution">
    <text evidence="2">The sequence shown here is derived from an EMBL/GenBank/DDBJ whole genome shotgun (WGS) entry which is preliminary data.</text>
</comment>
<feature type="compositionally biased region" description="Basic and acidic residues" evidence="1">
    <location>
        <begin position="353"/>
        <end position="364"/>
    </location>
</feature>